<keyword evidence="4" id="KW-0732">Signal</keyword>
<evidence type="ECO:0000313" key="7">
    <source>
        <dbReference type="Proteomes" id="UP001201873"/>
    </source>
</evidence>
<dbReference type="Gene3D" id="2.120.10.30">
    <property type="entry name" value="TolB, C-terminal domain"/>
    <property type="match status" value="2"/>
</dbReference>
<feature type="region of interest" description="Disordered" evidence="2">
    <location>
        <begin position="296"/>
        <end position="315"/>
    </location>
</feature>
<evidence type="ECO:0000313" key="6">
    <source>
        <dbReference type="EMBL" id="MCK9877543.1"/>
    </source>
</evidence>
<dbReference type="PROSITE" id="PS51178">
    <property type="entry name" value="PASTA"/>
    <property type="match status" value="1"/>
</dbReference>
<dbReference type="PANTHER" id="PTHR36842">
    <property type="entry name" value="PROTEIN TOLB HOMOLOG"/>
    <property type="match status" value="1"/>
</dbReference>
<proteinExistence type="inferred from homology"/>
<evidence type="ECO:0000256" key="2">
    <source>
        <dbReference type="SAM" id="MobiDB-lite"/>
    </source>
</evidence>
<feature type="region of interest" description="Disordered" evidence="2">
    <location>
        <begin position="26"/>
        <end position="109"/>
    </location>
</feature>
<evidence type="ECO:0000256" key="4">
    <source>
        <dbReference type="SAM" id="SignalP"/>
    </source>
</evidence>
<evidence type="ECO:0000256" key="1">
    <source>
        <dbReference type="ARBA" id="ARBA00009820"/>
    </source>
</evidence>
<feature type="transmembrane region" description="Helical" evidence="3">
    <location>
        <begin position="116"/>
        <end position="136"/>
    </location>
</feature>
<keyword evidence="3" id="KW-1133">Transmembrane helix</keyword>
<sequence length="495" mass="50240">MNRDPAARPSATALLLRLTGATPHPVVAADAAPAPPTAPPPPTATQWSPLARADHASMPRPLDVPSADAPTSLTPAPVLPPPPAVGPTASGPTSAGPTSAGSTRASGGRRPWLRPALAAAVVVAVAAAGVGLAVGLRDDPPANATPPVSPTPSASASASAGPSAGSVTLTDYRGRESTLIVARLRRAGLTVRTVSEPSVTSARGRVLDTTPPSGTRVAPGSVVVVKVGDGSRAEARGWRVFPRYADGASMNGSPIIVVDPAGTEHQVGVGDHPSLSPDASRVIFTGTDGEIVSVRTSDGGDPRQITDEPDGSSDYATFSPDGRTIAYARNIGGIFLINTDGSGRRRISALRDAFELSFAPDGDRLAYRSGRDQALHVVRRDGTDTTLATSPVAGDGIAEPTWSPDGRTIAFSTATGGLYLYTVDGGGTRAVGPPGSWHPSWSPQGGLVYVQDTSAGRFFAATGPVRVRNPDGTGDSLLDTHPASGPVRWAAPTGS</sequence>
<dbReference type="EMBL" id="JALKFT010000018">
    <property type="protein sequence ID" value="MCK9877543.1"/>
    <property type="molecule type" value="Genomic_DNA"/>
</dbReference>
<gene>
    <name evidence="6" type="ORF">MXD59_17485</name>
</gene>
<dbReference type="SMART" id="SM00740">
    <property type="entry name" value="PASTA"/>
    <property type="match status" value="1"/>
</dbReference>
<dbReference type="RefSeq" id="WP_248825767.1">
    <property type="nucleotide sequence ID" value="NZ_JALKFT010000018.1"/>
</dbReference>
<feature type="chain" id="PRO_5045366268" evidence="4">
    <location>
        <begin position="29"/>
        <end position="495"/>
    </location>
</feature>
<dbReference type="SUPFAM" id="SSF82171">
    <property type="entry name" value="DPP6 N-terminal domain-like"/>
    <property type="match status" value="1"/>
</dbReference>
<accession>A0ABT0K175</accession>
<dbReference type="InterPro" id="IPR011042">
    <property type="entry name" value="6-blade_b-propeller_TolB-like"/>
</dbReference>
<evidence type="ECO:0000256" key="3">
    <source>
        <dbReference type="SAM" id="Phobius"/>
    </source>
</evidence>
<keyword evidence="3" id="KW-0472">Membrane</keyword>
<feature type="signal peptide" evidence="4">
    <location>
        <begin position="1"/>
        <end position="28"/>
    </location>
</feature>
<protein>
    <submittedName>
        <fullName evidence="6">PASTA domain-containing protein</fullName>
    </submittedName>
</protein>
<dbReference type="Gene3D" id="3.30.10.20">
    <property type="match status" value="1"/>
</dbReference>
<feature type="compositionally biased region" description="Low complexity" evidence="2">
    <location>
        <begin position="151"/>
        <end position="167"/>
    </location>
</feature>
<feature type="region of interest" description="Disordered" evidence="2">
    <location>
        <begin position="141"/>
        <end position="169"/>
    </location>
</feature>
<feature type="region of interest" description="Disordered" evidence="2">
    <location>
        <begin position="470"/>
        <end position="495"/>
    </location>
</feature>
<dbReference type="Pfam" id="PF03793">
    <property type="entry name" value="PASTA"/>
    <property type="match status" value="1"/>
</dbReference>
<keyword evidence="3" id="KW-0812">Transmembrane</keyword>
<organism evidence="6 7">
    <name type="scientific">Frankia umida</name>
    <dbReference type="NCBI Taxonomy" id="573489"/>
    <lineage>
        <taxon>Bacteria</taxon>
        <taxon>Bacillati</taxon>
        <taxon>Actinomycetota</taxon>
        <taxon>Actinomycetes</taxon>
        <taxon>Frankiales</taxon>
        <taxon>Frankiaceae</taxon>
        <taxon>Frankia</taxon>
    </lineage>
</organism>
<feature type="compositionally biased region" description="Polar residues" evidence="2">
    <location>
        <begin position="95"/>
        <end position="105"/>
    </location>
</feature>
<reference evidence="6 7" key="1">
    <citation type="submission" date="2022-04" db="EMBL/GenBank/DDBJ databases">
        <title>Genome diversity in the genus Frankia.</title>
        <authorList>
            <person name="Carlos-Shanley C."/>
            <person name="Hahn D."/>
        </authorList>
    </citation>
    <scope>NUCLEOTIDE SEQUENCE [LARGE SCALE GENOMIC DNA]</scope>
    <source>
        <strain evidence="6 7">Ag45/Mut15</strain>
    </source>
</reference>
<name>A0ABT0K175_9ACTN</name>
<feature type="compositionally biased region" description="Pro residues" evidence="2">
    <location>
        <begin position="33"/>
        <end position="43"/>
    </location>
</feature>
<dbReference type="Pfam" id="PF07676">
    <property type="entry name" value="PD40"/>
    <property type="match status" value="3"/>
</dbReference>
<comment type="caution">
    <text evidence="6">The sequence shown here is derived from an EMBL/GenBank/DDBJ whole genome shotgun (WGS) entry which is preliminary data.</text>
</comment>
<dbReference type="Proteomes" id="UP001201873">
    <property type="component" value="Unassembled WGS sequence"/>
</dbReference>
<dbReference type="CDD" id="cd06577">
    <property type="entry name" value="PASTA_pknB"/>
    <property type="match status" value="1"/>
</dbReference>
<keyword evidence="7" id="KW-1185">Reference proteome</keyword>
<dbReference type="InterPro" id="IPR005543">
    <property type="entry name" value="PASTA_dom"/>
</dbReference>
<evidence type="ECO:0000259" key="5">
    <source>
        <dbReference type="PROSITE" id="PS51178"/>
    </source>
</evidence>
<feature type="domain" description="PASTA" evidence="5">
    <location>
        <begin position="163"/>
        <end position="229"/>
    </location>
</feature>
<comment type="similarity">
    <text evidence="1">Belongs to the TolB family.</text>
</comment>
<dbReference type="InterPro" id="IPR011659">
    <property type="entry name" value="WD40"/>
</dbReference>
<dbReference type="PANTHER" id="PTHR36842:SF1">
    <property type="entry name" value="PROTEIN TOLB"/>
    <property type="match status" value="1"/>
</dbReference>